<dbReference type="GO" id="GO:0003700">
    <property type="term" value="F:DNA-binding transcription factor activity"/>
    <property type="evidence" value="ECO:0007669"/>
    <property type="project" value="TreeGrafter"/>
</dbReference>
<keyword evidence="3" id="KW-0804">Transcription</keyword>
<dbReference type="InterPro" id="IPR036271">
    <property type="entry name" value="Tet_transcr_reg_TetR-rel_C_sf"/>
</dbReference>
<gene>
    <name evidence="6" type="ORF">H0241_27855</name>
</gene>
<organism evidence="6 7">
    <name type="scientific">Mesorhizobium neociceri</name>
    <dbReference type="NCBI Taxonomy" id="1307853"/>
    <lineage>
        <taxon>Bacteria</taxon>
        <taxon>Pseudomonadati</taxon>
        <taxon>Pseudomonadota</taxon>
        <taxon>Alphaproteobacteria</taxon>
        <taxon>Hyphomicrobiales</taxon>
        <taxon>Phyllobacteriaceae</taxon>
        <taxon>Mesorhizobium</taxon>
    </lineage>
</organism>
<evidence type="ECO:0000256" key="4">
    <source>
        <dbReference type="PROSITE-ProRule" id="PRU00335"/>
    </source>
</evidence>
<dbReference type="EMBL" id="JACDTY010000018">
    <property type="protein sequence ID" value="MBA1144028.1"/>
    <property type="molecule type" value="Genomic_DNA"/>
</dbReference>
<dbReference type="Proteomes" id="UP000558284">
    <property type="component" value="Unassembled WGS sequence"/>
</dbReference>
<protein>
    <submittedName>
        <fullName evidence="6">TetR/AcrR family transcriptional regulator</fullName>
    </submittedName>
</protein>
<proteinExistence type="predicted"/>
<keyword evidence="7" id="KW-1185">Reference proteome</keyword>
<evidence type="ECO:0000313" key="6">
    <source>
        <dbReference type="EMBL" id="MBA1144028.1"/>
    </source>
</evidence>
<evidence type="ECO:0000256" key="3">
    <source>
        <dbReference type="ARBA" id="ARBA00023163"/>
    </source>
</evidence>
<dbReference type="SUPFAM" id="SSF46689">
    <property type="entry name" value="Homeodomain-like"/>
    <property type="match status" value="1"/>
</dbReference>
<dbReference type="PROSITE" id="PS50977">
    <property type="entry name" value="HTH_TETR_2"/>
    <property type="match status" value="1"/>
</dbReference>
<reference evidence="6 7" key="1">
    <citation type="submission" date="2020-07" db="EMBL/GenBank/DDBJ databases">
        <title>Definition of the novel symbiovar canariense within Mesorhizobium novociceri, a new species of genus Mesorhizobium nodulating Cicer canariense in the Caldera de Taburiente National Park (La Palma, Canary Islands).</title>
        <authorList>
            <person name="Leon-Barrios M."/>
            <person name="Perez-Yepez J."/>
            <person name="Flores-Felix J.D."/>
            <person name="Ramirez-Baena M.H."/>
            <person name="Pulido-Suarez L."/>
            <person name="Igual J.M."/>
            <person name="Velazquez E."/>
            <person name="Peix A."/>
        </authorList>
    </citation>
    <scope>NUCLEOTIDE SEQUENCE [LARGE SCALE GENOMIC DNA]</scope>
    <source>
        <strain evidence="6 7">CCANP35</strain>
    </source>
</reference>
<dbReference type="AlphaFoldDB" id="A0A838BBH5"/>
<keyword evidence="1" id="KW-0805">Transcription regulation</keyword>
<dbReference type="Pfam" id="PF13305">
    <property type="entry name" value="TetR_C_33"/>
    <property type="match status" value="1"/>
</dbReference>
<dbReference type="Gene3D" id="1.10.357.10">
    <property type="entry name" value="Tetracycline Repressor, domain 2"/>
    <property type="match status" value="1"/>
</dbReference>
<comment type="caution">
    <text evidence="6">The sequence shown here is derived from an EMBL/GenBank/DDBJ whole genome shotgun (WGS) entry which is preliminary data.</text>
</comment>
<evidence type="ECO:0000256" key="2">
    <source>
        <dbReference type="ARBA" id="ARBA00023125"/>
    </source>
</evidence>
<feature type="DNA-binding region" description="H-T-H motif" evidence="4">
    <location>
        <begin position="33"/>
        <end position="52"/>
    </location>
</feature>
<dbReference type="GO" id="GO:0000976">
    <property type="term" value="F:transcription cis-regulatory region binding"/>
    <property type="evidence" value="ECO:0007669"/>
    <property type="project" value="TreeGrafter"/>
</dbReference>
<dbReference type="InterPro" id="IPR001647">
    <property type="entry name" value="HTH_TetR"/>
</dbReference>
<evidence type="ECO:0000259" key="5">
    <source>
        <dbReference type="PROSITE" id="PS50977"/>
    </source>
</evidence>
<sequence length="202" mass="21830">MTAKRDAKREDLKGRLIEAAQAHIQASGLAGLRARDITADAGCALGALYTAFADLDELILHVNSITLARLGAALEQEAIGAAEPRAKLKALAKAYLGFARDNRMAWKALFEHRMAPGVAVPEWHLAEHAVLIQHLVEPLAQLLPARDTPDLLARARTLFSAVHGIVAISLEDRFIGLAPTDLESELLGFVDTMVSGLETERE</sequence>
<dbReference type="PANTHER" id="PTHR30055">
    <property type="entry name" value="HTH-TYPE TRANSCRIPTIONAL REGULATOR RUTR"/>
    <property type="match status" value="1"/>
</dbReference>
<dbReference type="InterPro" id="IPR025996">
    <property type="entry name" value="MT1864/Rv1816-like_C"/>
</dbReference>
<name>A0A838BBH5_9HYPH</name>
<dbReference type="InterPro" id="IPR009057">
    <property type="entry name" value="Homeodomain-like_sf"/>
</dbReference>
<evidence type="ECO:0000313" key="7">
    <source>
        <dbReference type="Proteomes" id="UP000558284"/>
    </source>
</evidence>
<keyword evidence="2 4" id="KW-0238">DNA-binding</keyword>
<dbReference type="RefSeq" id="WP_181060982.1">
    <property type="nucleotide sequence ID" value="NZ_JACDTY010000018.1"/>
</dbReference>
<evidence type="ECO:0000256" key="1">
    <source>
        <dbReference type="ARBA" id="ARBA00023015"/>
    </source>
</evidence>
<dbReference type="PANTHER" id="PTHR30055:SF234">
    <property type="entry name" value="HTH-TYPE TRANSCRIPTIONAL REGULATOR BETI"/>
    <property type="match status" value="1"/>
</dbReference>
<feature type="domain" description="HTH tetR-type" evidence="5">
    <location>
        <begin position="10"/>
        <end position="70"/>
    </location>
</feature>
<dbReference type="InterPro" id="IPR050109">
    <property type="entry name" value="HTH-type_TetR-like_transc_reg"/>
</dbReference>
<dbReference type="SUPFAM" id="SSF48498">
    <property type="entry name" value="Tetracyclin repressor-like, C-terminal domain"/>
    <property type="match status" value="1"/>
</dbReference>
<accession>A0A838BBH5</accession>